<proteinExistence type="predicted"/>
<name>A0ABR2TC48_9ROSI</name>
<feature type="compositionally biased region" description="Basic and acidic residues" evidence="1">
    <location>
        <begin position="273"/>
        <end position="283"/>
    </location>
</feature>
<feature type="region of interest" description="Disordered" evidence="1">
    <location>
        <begin position="228"/>
        <end position="283"/>
    </location>
</feature>
<gene>
    <name evidence="2" type="ORF">V6N11_077018</name>
</gene>
<organism evidence="2 3">
    <name type="scientific">Hibiscus sabdariffa</name>
    <name type="common">roselle</name>
    <dbReference type="NCBI Taxonomy" id="183260"/>
    <lineage>
        <taxon>Eukaryota</taxon>
        <taxon>Viridiplantae</taxon>
        <taxon>Streptophyta</taxon>
        <taxon>Embryophyta</taxon>
        <taxon>Tracheophyta</taxon>
        <taxon>Spermatophyta</taxon>
        <taxon>Magnoliopsida</taxon>
        <taxon>eudicotyledons</taxon>
        <taxon>Gunneridae</taxon>
        <taxon>Pentapetalae</taxon>
        <taxon>rosids</taxon>
        <taxon>malvids</taxon>
        <taxon>Malvales</taxon>
        <taxon>Malvaceae</taxon>
        <taxon>Malvoideae</taxon>
        <taxon>Hibiscus</taxon>
    </lineage>
</organism>
<dbReference type="EMBL" id="JBBPBN010000006">
    <property type="protein sequence ID" value="KAK9034967.1"/>
    <property type="molecule type" value="Genomic_DNA"/>
</dbReference>
<reference evidence="2 3" key="1">
    <citation type="journal article" date="2024" name="G3 (Bethesda)">
        <title>Genome assembly of Hibiscus sabdariffa L. provides insights into metabolisms of medicinal natural products.</title>
        <authorList>
            <person name="Kim T."/>
        </authorList>
    </citation>
    <scope>NUCLEOTIDE SEQUENCE [LARGE SCALE GENOMIC DNA]</scope>
    <source>
        <strain evidence="2">TK-2024</strain>
        <tissue evidence="2">Old leaves</tissue>
    </source>
</reference>
<sequence length="283" mass="31176">MSEKGKEIIKNVDESPQGEIRYYLAGSSQNKYSKQLADFIQDEGPIVITDREVEQMREETRAMEAPPPPPPRTSPGIHGPNVPRMRDEGKGIDDAVEYAQGGFNTQESMLMAMPPPPALHQTPEQTMHVPLAEEESYVGVRLREEIQEHPNSRKRPSPREVMAERLRAQIATFEKYSGLQVPLAEEELYVGLFPGNEPTNEETTRPQLLQLLPGAENGNQELAGAGVGATQTDGTNIRDPLPPSVGEATPRMGINIIDRQQPSGEGAISARRHQGDAASEQRD</sequence>
<keyword evidence="3" id="KW-1185">Reference proteome</keyword>
<comment type="caution">
    <text evidence="2">The sequence shown here is derived from an EMBL/GenBank/DDBJ whole genome shotgun (WGS) entry which is preliminary data.</text>
</comment>
<feature type="region of interest" description="Disordered" evidence="1">
    <location>
        <begin position="55"/>
        <end position="88"/>
    </location>
</feature>
<protein>
    <submittedName>
        <fullName evidence="2">Uncharacterized protein</fullName>
    </submittedName>
</protein>
<evidence type="ECO:0000313" key="3">
    <source>
        <dbReference type="Proteomes" id="UP001396334"/>
    </source>
</evidence>
<evidence type="ECO:0000256" key="1">
    <source>
        <dbReference type="SAM" id="MobiDB-lite"/>
    </source>
</evidence>
<accession>A0ABR2TC48</accession>
<evidence type="ECO:0000313" key="2">
    <source>
        <dbReference type="EMBL" id="KAK9034967.1"/>
    </source>
</evidence>
<dbReference type="Proteomes" id="UP001396334">
    <property type="component" value="Unassembled WGS sequence"/>
</dbReference>